<keyword evidence="1" id="KW-0812">Transmembrane</keyword>
<feature type="transmembrane region" description="Helical" evidence="1">
    <location>
        <begin position="52"/>
        <end position="72"/>
    </location>
</feature>
<dbReference type="InterPro" id="IPR043860">
    <property type="entry name" value="DUF5822"/>
</dbReference>
<accession>A0A1H1GBC8</accession>
<dbReference type="OrthoDB" id="280951at2157"/>
<evidence type="ECO:0000313" key="2">
    <source>
        <dbReference type="EMBL" id="SDR10425.1"/>
    </source>
</evidence>
<proteinExistence type="predicted"/>
<keyword evidence="1" id="KW-0472">Membrane</keyword>
<dbReference type="Pfam" id="PF19139">
    <property type="entry name" value="DUF5822"/>
    <property type="match status" value="1"/>
</dbReference>
<protein>
    <recommendedName>
        <fullName evidence="4">Peptidoglycan-binding protein</fullName>
    </recommendedName>
</protein>
<sequence length="80" mass="8830">MPEPVETIDPEGVDYGWVMQITFVLTILVGAPIVAMLSIPFELTTWAARAEFAVRVGAVVWLVVAIAVFAYAKRKHGRDE</sequence>
<evidence type="ECO:0000256" key="1">
    <source>
        <dbReference type="SAM" id="Phobius"/>
    </source>
</evidence>
<keyword evidence="3" id="KW-1185">Reference proteome</keyword>
<dbReference type="RefSeq" id="WP_090381834.1">
    <property type="nucleotide sequence ID" value="NZ_FNLC01000002.1"/>
</dbReference>
<dbReference type="Proteomes" id="UP000198848">
    <property type="component" value="Unassembled WGS sequence"/>
</dbReference>
<evidence type="ECO:0008006" key="4">
    <source>
        <dbReference type="Google" id="ProtNLM"/>
    </source>
</evidence>
<reference evidence="3" key="1">
    <citation type="submission" date="2016-10" db="EMBL/GenBank/DDBJ databases">
        <authorList>
            <person name="Varghese N."/>
            <person name="Submissions S."/>
        </authorList>
    </citation>
    <scope>NUCLEOTIDE SEQUENCE [LARGE SCALE GENOMIC DNA]</scope>
    <source>
        <strain evidence="3">DSM 24767</strain>
    </source>
</reference>
<feature type="transmembrane region" description="Helical" evidence="1">
    <location>
        <begin position="17"/>
        <end position="40"/>
    </location>
</feature>
<keyword evidence="1" id="KW-1133">Transmembrane helix</keyword>
<gene>
    <name evidence="2" type="ORF">SAMN04489842_2350</name>
</gene>
<dbReference type="EMBL" id="FNLC01000002">
    <property type="protein sequence ID" value="SDR10425.1"/>
    <property type="molecule type" value="Genomic_DNA"/>
</dbReference>
<name>A0A1H1GBC8_NATTX</name>
<dbReference type="AlphaFoldDB" id="A0A1H1GBC8"/>
<evidence type="ECO:0000313" key="3">
    <source>
        <dbReference type="Proteomes" id="UP000198848"/>
    </source>
</evidence>
<organism evidence="2 3">
    <name type="scientific">Natronobacterium texcoconense</name>
    <dbReference type="NCBI Taxonomy" id="1095778"/>
    <lineage>
        <taxon>Archaea</taxon>
        <taxon>Methanobacteriati</taxon>
        <taxon>Methanobacteriota</taxon>
        <taxon>Stenosarchaea group</taxon>
        <taxon>Halobacteria</taxon>
        <taxon>Halobacteriales</taxon>
        <taxon>Natrialbaceae</taxon>
        <taxon>Natronobacterium</taxon>
    </lineage>
</organism>